<dbReference type="GO" id="GO:0016020">
    <property type="term" value="C:membrane"/>
    <property type="evidence" value="ECO:0007669"/>
    <property type="project" value="UniProtKB-SubCell"/>
</dbReference>
<organism evidence="6 7">
    <name type="scientific">candidate division WOR-1 bacterium DG_54_3</name>
    <dbReference type="NCBI Taxonomy" id="1703775"/>
    <lineage>
        <taxon>Bacteria</taxon>
        <taxon>Bacillati</taxon>
        <taxon>Saganbacteria</taxon>
    </lineage>
</organism>
<feature type="transmembrane region" description="Helical" evidence="5">
    <location>
        <begin position="171"/>
        <end position="195"/>
    </location>
</feature>
<feature type="transmembrane region" description="Helical" evidence="5">
    <location>
        <begin position="138"/>
        <end position="164"/>
    </location>
</feature>
<reference evidence="6 7" key="1">
    <citation type="journal article" date="2015" name="Microbiome">
        <title>Genomic resolution of linkages in carbon, nitrogen, and sulfur cycling among widespread estuary sediment bacteria.</title>
        <authorList>
            <person name="Baker B.J."/>
            <person name="Lazar C.S."/>
            <person name="Teske A.P."/>
            <person name="Dick G.J."/>
        </authorList>
    </citation>
    <scope>NUCLEOTIDE SEQUENCE [LARGE SCALE GENOMIC DNA]</scope>
    <source>
        <strain evidence="6">DG_54_3</strain>
    </source>
</reference>
<evidence type="ECO:0000313" key="6">
    <source>
        <dbReference type="EMBL" id="KPJ62634.1"/>
    </source>
</evidence>
<feature type="transmembrane region" description="Helical" evidence="5">
    <location>
        <begin position="36"/>
        <end position="54"/>
    </location>
</feature>
<comment type="caution">
    <text evidence="6">The sequence shown here is derived from an EMBL/GenBank/DDBJ whole genome shotgun (WGS) entry which is preliminary data.</text>
</comment>
<keyword evidence="3 5" id="KW-1133">Transmembrane helix</keyword>
<comment type="subcellular location">
    <subcellularLocation>
        <location evidence="1">Membrane</location>
        <topology evidence="1">Multi-pass membrane protein</topology>
    </subcellularLocation>
</comment>
<dbReference type="Pfam" id="PF02535">
    <property type="entry name" value="Zip"/>
    <property type="match status" value="1"/>
</dbReference>
<dbReference type="PANTHER" id="PTHR11040">
    <property type="entry name" value="ZINC/IRON TRANSPORTER"/>
    <property type="match status" value="1"/>
</dbReference>
<dbReference type="GO" id="GO:0005385">
    <property type="term" value="F:zinc ion transmembrane transporter activity"/>
    <property type="evidence" value="ECO:0007669"/>
    <property type="project" value="TreeGrafter"/>
</dbReference>
<feature type="transmembrane region" description="Helical" evidence="5">
    <location>
        <begin position="201"/>
        <end position="221"/>
    </location>
</feature>
<dbReference type="InterPro" id="IPR003689">
    <property type="entry name" value="ZIP"/>
</dbReference>
<dbReference type="NCBIfam" id="NF003243">
    <property type="entry name" value="PRK04201.1"/>
    <property type="match status" value="1"/>
</dbReference>
<evidence type="ECO:0000313" key="7">
    <source>
        <dbReference type="Proteomes" id="UP000051861"/>
    </source>
</evidence>
<keyword evidence="2 5" id="KW-0812">Transmembrane</keyword>
<feature type="transmembrane region" description="Helical" evidence="5">
    <location>
        <begin position="106"/>
        <end position="123"/>
    </location>
</feature>
<feature type="transmembrane region" description="Helical" evidence="5">
    <location>
        <begin position="6"/>
        <end position="29"/>
    </location>
</feature>
<protein>
    <recommendedName>
        <fullName evidence="8">Zinc transporter ZupT</fullName>
    </recommendedName>
</protein>
<evidence type="ECO:0000256" key="3">
    <source>
        <dbReference type="ARBA" id="ARBA00022989"/>
    </source>
</evidence>
<feature type="transmembrane region" description="Helical" evidence="5">
    <location>
        <begin position="233"/>
        <end position="252"/>
    </location>
</feature>
<evidence type="ECO:0008006" key="8">
    <source>
        <dbReference type="Google" id="ProtNLM"/>
    </source>
</evidence>
<accession>A0A0S7XJP4</accession>
<dbReference type="AlphaFoldDB" id="A0A0S7XJP4"/>
<evidence type="ECO:0000256" key="1">
    <source>
        <dbReference type="ARBA" id="ARBA00004141"/>
    </source>
</evidence>
<dbReference type="PANTHER" id="PTHR11040:SF205">
    <property type="entry name" value="ZINC TRANSPORTER ZUPT"/>
    <property type="match status" value="1"/>
</dbReference>
<sequence length="253" mass="26666">MGKNVALALILTTLAGLSTTLGSLLGLAVRKPGPRFMSATLGFSAGVMVMVSFVELLPGGIESIGFAYAHFGFFSGIIVIFLLDFLLPHEWAGHQDLPENQKDGKLLRMGVLVALGIGIHNFPEGMATFAGTLQDAKLGIAIAVAIAIHNIPEGLAVSAPVYAATKSRAKAFFWSFLSGVAEPVGAGIGAVFLMPFLTPTLLGWLLAFVAGVMVFIAFDELVPTSRTYDQGHVAILGLVFGMAIMSLSLWMLK</sequence>
<evidence type="ECO:0000256" key="4">
    <source>
        <dbReference type="ARBA" id="ARBA00023136"/>
    </source>
</evidence>
<gene>
    <name evidence="6" type="ORF">AMJ44_15395</name>
</gene>
<name>A0A0S7XJP4_UNCSA</name>
<feature type="transmembrane region" description="Helical" evidence="5">
    <location>
        <begin position="66"/>
        <end position="86"/>
    </location>
</feature>
<evidence type="ECO:0000256" key="5">
    <source>
        <dbReference type="SAM" id="Phobius"/>
    </source>
</evidence>
<dbReference type="EMBL" id="LIZX01000262">
    <property type="protein sequence ID" value="KPJ62634.1"/>
    <property type="molecule type" value="Genomic_DNA"/>
</dbReference>
<dbReference type="Proteomes" id="UP000051861">
    <property type="component" value="Unassembled WGS sequence"/>
</dbReference>
<evidence type="ECO:0000256" key="2">
    <source>
        <dbReference type="ARBA" id="ARBA00022692"/>
    </source>
</evidence>
<proteinExistence type="predicted"/>
<keyword evidence="4 5" id="KW-0472">Membrane</keyword>